<name>A0AAE1DXK5_9GAST</name>
<keyword evidence="2" id="KW-1185">Reference proteome</keyword>
<dbReference type="AlphaFoldDB" id="A0AAE1DXK5"/>
<evidence type="ECO:0000313" key="2">
    <source>
        <dbReference type="Proteomes" id="UP001283361"/>
    </source>
</evidence>
<comment type="caution">
    <text evidence="1">The sequence shown here is derived from an EMBL/GenBank/DDBJ whole genome shotgun (WGS) entry which is preliminary data.</text>
</comment>
<accession>A0AAE1DXK5</accession>
<evidence type="ECO:0000313" key="1">
    <source>
        <dbReference type="EMBL" id="KAK3785263.1"/>
    </source>
</evidence>
<dbReference type="EMBL" id="JAWDGP010002150">
    <property type="protein sequence ID" value="KAK3785263.1"/>
    <property type="molecule type" value="Genomic_DNA"/>
</dbReference>
<proteinExistence type="predicted"/>
<protein>
    <submittedName>
        <fullName evidence="1">Uncharacterized protein</fullName>
    </submittedName>
</protein>
<gene>
    <name evidence="1" type="ORF">RRG08_036799</name>
</gene>
<organism evidence="1 2">
    <name type="scientific">Elysia crispata</name>
    <name type="common">lettuce slug</name>
    <dbReference type="NCBI Taxonomy" id="231223"/>
    <lineage>
        <taxon>Eukaryota</taxon>
        <taxon>Metazoa</taxon>
        <taxon>Spiralia</taxon>
        <taxon>Lophotrochozoa</taxon>
        <taxon>Mollusca</taxon>
        <taxon>Gastropoda</taxon>
        <taxon>Heterobranchia</taxon>
        <taxon>Euthyneura</taxon>
        <taxon>Panpulmonata</taxon>
        <taxon>Sacoglossa</taxon>
        <taxon>Placobranchoidea</taxon>
        <taxon>Plakobranchidae</taxon>
        <taxon>Elysia</taxon>
    </lineage>
</organism>
<dbReference type="Proteomes" id="UP001283361">
    <property type="component" value="Unassembled WGS sequence"/>
</dbReference>
<reference evidence="1" key="1">
    <citation type="journal article" date="2023" name="G3 (Bethesda)">
        <title>A reference genome for the long-term kleptoplast-retaining sea slug Elysia crispata morphotype clarki.</title>
        <authorList>
            <person name="Eastman K.E."/>
            <person name="Pendleton A.L."/>
            <person name="Shaikh M.A."/>
            <person name="Suttiyut T."/>
            <person name="Ogas R."/>
            <person name="Tomko P."/>
            <person name="Gavelis G."/>
            <person name="Widhalm J.R."/>
            <person name="Wisecaver J.H."/>
        </authorList>
    </citation>
    <scope>NUCLEOTIDE SEQUENCE</scope>
    <source>
        <strain evidence="1">ECLA1</strain>
    </source>
</reference>
<sequence>MPHKSAQETCRPFYHDNLYRSKSCEDGMDPNIERHENELNQKLVCVTDLLLNLGTARRLFAGPPYTELNLWVDSVWGHITSGIVWSQILLSGPDGLVYCITSYQFSSRAMELFGPAISERIAALVIVDTDQPNATPPDKR</sequence>